<accession>A0AAD7J7P1</accession>
<feature type="chain" id="PRO_5042113034" evidence="1">
    <location>
        <begin position="21"/>
        <end position="105"/>
    </location>
</feature>
<evidence type="ECO:0000256" key="1">
    <source>
        <dbReference type="SAM" id="SignalP"/>
    </source>
</evidence>
<protein>
    <submittedName>
        <fullName evidence="2">Uncharacterized protein</fullName>
    </submittedName>
</protein>
<evidence type="ECO:0000313" key="2">
    <source>
        <dbReference type="EMBL" id="KAJ7758799.1"/>
    </source>
</evidence>
<reference evidence="2" key="1">
    <citation type="submission" date="2023-03" db="EMBL/GenBank/DDBJ databases">
        <title>Massive genome expansion in bonnet fungi (Mycena s.s.) driven by repeated elements and novel gene families across ecological guilds.</title>
        <authorList>
            <consortium name="Lawrence Berkeley National Laboratory"/>
            <person name="Harder C.B."/>
            <person name="Miyauchi S."/>
            <person name="Viragh M."/>
            <person name="Kuo A."/>
            <person name="Thoen E."/>
            <person name="Andreopoulos B."/>
            <person name="Lu D."/>
            <person name="Skrede I."/>
            <person name="Drula E."/>
            <person name="Henrissat B."/>
            <person name="Morin E."/>
            <person name="Kohler A."/>
            <person name="Barry K."/>
            <person name="LaButti K."/>
            <person name="Morin E."/>
            <person name="Salamov A."/>
            <person name="Lipzen A."/>
            <person name="Mereny Z."/>
            <person name="Hegedus B."/>
            <person name="Baldrian P."/>
            <person name="Stursova M."/>
            <person name="Weitz H."/>
            <person name="Taylor A."/>
            <person name="Grigoriev I.V."/>
            <person name="Nagy L.G."/>
            <person name="Martin F."/>
            <person name="Kauserud H."/>
        </authorList>
    </citation>
    <scope>NUCLEOTIDE SEQUENCE</scope>
    <source>
        <strain evidence="2">CBHHK188m</strain>
    </source>
</reference>
<organism evidence="2 3">
    <name type="scientific">Mycena maculata</name>
    <dbReference type="NCBI Taxonomy" id="230809"/>
    <lineage>
        <taxon>Eukaryota</taxon>
        <taxon>Fungi</taxon>
        <taxon>Dikarya</taxon>
        <taxon>Basidiomycota</taxon>
        <taxon>Agaricomycotina</taxon>
        <taxon>Agaricomycetes</taxon>
        <taxon>Agaricomycetidae</taxon>
        <taxon>Agaricales</taxon>
        <taxon>Marasmiineae</taxon>
        <taxon>Mycenaceae</taxon>
        <taxon>Mycena</taxon>
    </lineage>
</organism>
<keyword evidence="1" id="KW-0732">Signal</keyword>
<keyword evidence="3" id="KW-1185">Reference proteome</keyword>
<dbReference type="Proteomes" id="UP001215280">
    <property type="component" value="Unassembled WGS sequence"/>
</dbReference>
<dbReference type="AlphaFoldDB" id="A0AAD7J7P1"/>
<name>A0AAD7J7P1_9AGAR</name>
<gene>
    <name evidence="2" type="ORF">DFH07DRAFT_448323</name>
</gene>
<evidence type="ECO:0000313" key="3">
    <source>
        <dbReference type="Proteomes" id="UP001215280"/>
    </source>
</evidence>
<proteinExistence type="predicted"/>
<sequence length="105" mass="12237">MRPRRAKLKLTMAMVETTLADLLTSMLSFCEYNPNVRTPDINHTYRPLSRCVSLIFSTYDMVTLPAYAARWQEVSQPQALYVVSYLLDIRYDYLTRHAVAQPYPN</sequence>
<comment type="caution">
    <text evidence="2">The sequence shown here is derived from an EMBL/GenBank/DDBJ whole genome shotgun (WGS) entry which is preliminary data.</text>
</comment>
<dbReference type="EMBL" id="JARJLG010000054">
    <property type="protein sequence ID" value="KAJ7758799.1"/>
    <property type="molecule type" value="Genomic_DNA"/>
</dbReference>
<feature type="signal peptide" evidence="1">
    <location>
        <begin position="1"/>
        <end position="20"/>
    </location>
</feature>